<sequence>MMYLAAKIRMTDSETIDVFLEGIISSAEAVEENYLKRSAEVIKKNIKDQLNSIKTSTNRAGHKHMADDVQANVVRDKYGYKVARIKGGKRTGTKWHLVNDGTYRSDATHFMDKAIAQSESEVNKIFEEEMNRGGF</sequence>
<dbReference type="OrthoDB" id="1954317at2"/>
<reference evidence="1 2" key="1">
    <citation type="submission" date="2016-10" db="EMBL/GenBank/DDBJ databases">
        <authorList>
            <person name="de Groot N.N."/>
        </authorList>
    </citation>
    <scope>NUCLEOTIDE SEQUENCE [LARGE SCALE GENOMIC DNA]</scope>
    <source>
        <strain evidence="1 2">DSM 18346</strain>
    </source>
</reference>
<evidence type="ECO:0000313" key="2">
    <source>
        <dbReference type="Proteomes" id="UP000198718"/>
    </source>
</evidence>
<gene>
    <name evidence="1" type="ORF">SAMN05660472_02805</name>
</gene>
<dbReference type="EMBL" id="FNFP01000010">
    <property type="protein sequence ID" value="SDL20507.1"/>
    <property type="molecule type" value="Genomic_DNA"/>
</dbReference>
<protein>
    <submittedName>
        <fullName evidence="1">Phage protein, HK97 gp10 family</fullName>
    </submittedName>
</protein>
<keyword evidence="2" id="KW-1185">Reference proteome</keyword>
<dbReference type="Proteomes" id="UP000198718">
    <property type="component" value="Unassembled WGS sequence"/>
</dbReference>
<evidence type="ECO:0000313" key="1">
    <source>
        <dbReference type="EMBL" id="SDL20507.1"/>
    </source>
</evidence>
<dbReference type="AlphaFoldDB" id="A0A1G9I5I6"/>
<accession>A0A1G9I5I6</accession>
<dbReference type="STRING" id="393762.SAMN05660472_02805"/>
<name>A0A1G9I5I6_9FIRM</name>
<dbReference type="NCBIfam" id="TIGR01725">
    <property type="entry name" value="phge_HK97_gp10"/>
    <property type="match status" value="1"/>
</dbReference>
<proteinExistence type="predicted"/>
<dbReference type="InterPro" id="IPR010064">
    <property type="entry name" value="HK97-gp10_tail"/>
</dbReference>
<organism evidence="1 2">
    <name type="scientific">Natronincola ferrireducens</name>
    <dbReference type="NCBI Taxonomy" id="393762"/>
    <lineage>
        <taxon>Bacteria</taxon>
        <taxon>Bacillati</taxon>
        <taxon>Bacillota</taxon>
        <taxon>Clostridia</taxon>
        <taxon>Peptostreptococcales</taxon>
        <taxon>Natronincolaceae</taxon>
        <taxon>Natronincola</taxon>
    </lineage>
</organism>